<feature type="domain" description="Peptidase M16 N-terminal" evidence="2">
    <location>
        <begin position="24"/>
        <end position="162"/>
    </location>
</feature>
<dbReference type="SUPFAM" id="SSF63411">
    <property type="entry name" value="LuxS/MPP-like metallohydrolase"/>
    <property type="match status" value="2"/>
</dbReference>
<dbReference type="Pfam" id="PF00675">
    <property type="entry name" value="Peptidase_M16"/>
    <property type="match status" value="1"/>
</dbReference>
<dbReference type="GO" id="GO:0046872">
    <property type="term" value="F:metal ion binding"/>
    <property type="evidence" value="ECO:0007669"/>
    <property type="project" value="InterPro"/>
</dbReference>
<protein>
    <submittedName>
        <fullName evidence="4">Insulinase family protein</fullName>
    </submittedName>
</protein>
<evidence type="ECO:0000313" key="5">
    <source>
        <dbReference type="Proteomes" id="UP000288178"/>
    </source>
</evidence>
<accession>A0A437K0C3</accession>
<dbReference type="PANTHER" id="PTHR11851">
    <property type="entry name" value="METALLOPROTEASE"/>
    <property type="match status" value="1"/>
</dbReference>
<evidence type="ECO:0000256" key="1">
    <source>
        <dbReference type="ARBA" id="ARBA00007261"/>
    </source>
</evidence>
<dbReference type="PANTHER" id="PTHR11851:SF49">
    <property type="entry name" value="MITOCHONDRIAL-PROCESSING PEPTIDASE SUBUNIT ALPHA"/>
    <property type="match status" value="1"/>
</dbReference>
<comment type="caution">
    <text evidence="4">The sequence shown here is derived from an EMBL/GenBank/DDBJ whole genome shotgun (WGS) entry which is preliminary data.</text>
</comment>
<reference evidence="4 5" key="1">
    <citation type="submission" date="2019-01" db="EMBL/GenBank/DDBJ databases">
        <authorList>
            <person name="Chen W.-M."/>
        </authorList>
    </citation>
    <scope>NUCLEOTIDE SEQUENCE [LARGE SCALE GENOMIC DNA]</scope>
    <source>
        <strain evidence="4 5">ICH-3</strain>
    </source>
</reference>
<dbReference type="InterPro" id="IPR050361">
    <property type="entry name" value="MPP/UQCRC_Complex"/>
</dbReference>
<gene>
    <name evidence="4" type="ORF">ENE75_02230</name>
</gene>
<dbReference type="EMBL" id="SACT01000001">
    <property type="protein sequence ID" value="RVT53731.1"/>
    <property type="molecule type" value="Genomic_DNA"/>
</dbReference>
<dbReference type="RefSeq" id="WP_128195187.1">
    <property type="nucleotide sequence ID" value="NZ_SACT01000001.1"/>
</dbReference>
<evidence type="ECO:0000259" key="3">
    <source>
        <dbReference type="Pfam" id="PF05193"/>
    </source>
</evidence>
<dbReference type="Gene3D" id="3.30.830.10">
    <property type="entry name" value="Metalloenzyme, LuxS/M16 peptidase-like"/>
    <property type="match status" value="2"/>
</dbReference>
<dbReference type="OrthoDB" id="9811314at2"/>
<dbReference type="InterPro" id="IPR011249">
    <property type="entry name" value="Metalloenz_LuxS/M16"/>
</dbReference>
<comment type="similarity">
    <text evidence="1">Belongs to the peptidase M16 family.</text>
</comment>
<dbReference type="InterPro" id="IPR011765">
    <property type="entry name" value="Pept_M16_N"/>
</dbReference>
<sequence>MSPPPSPLLHRFPSGLQAVLLPLPNAVTASVSAFVRSGSVDEPRALNGIGHVVEHMVFKGTRARTAHQINLDAERRGAEVNAHTDKDHSAFHMRGLPPHALDFLPMLADLLLAPTFPADELERERQVLLQEFAEDEDDPMATAYRLFDTACYGLHPLAQPAIGRRANIERFTRDDLVAWTARQFTAANTVVAAAGPLDAEAFFARVDAAFGGMTPGTPHAAPEPPAWRGGLKTRHMDAGQQAHLVLGFPLPALAADDPAGELLALALGEGMSSPLMHELREQRGLVYYAACAADLLDVAGELVIEASFGDKRLPEVLEAISGLLDRQAQGFEAVDLERAQQQFALRLARGQERPGRVVEAAVLDLLALGRVRAPADRLAAAMAVDRAALGQALDRALKAGAAAALAGSLPRGAGTQARAALAALLRAGD</sequence>
<evidence type="ECO:0000259" key="2">
    <source>
        <dbReference type="Pfam" id="PF00675"/>
    </source>
</evidence>
<organism evidence="4 5">
    <name type="scientific">Rubrivivax albus</name>
    <dbReference type="NCBI Taxonomy" id="2499835"/>
    <lineage>
        <taxon>Bacteria</taxon>
        <taxon>Pseudomonadati</taxon>
        <taxon>Pseudomonadota</taxon>
        <taxon>Betaproteobacteria</taxon>
        <taxon>Burkholderiales</taxon>
        <taxon>Sphaerotilaceae</taxon>
        <taxon>Rubrivivax</taxon>
    </lineage>
</organism>
<dbReference type="Proteomes" id="UP000288178">
    <property type="component" value="Unassembled WGS sequence"/>
</dbReference>
<dbReference type="Pfam" id="PF05193">
    <property type="entry name" value="Peptidase_M16_C"/>
    <property type="match status" value="1"/>
</dbReference>
<name>A0A437K0C3_9BURK</name>
<proteinExistence type="inferred from homology"/>
<dbReference type="InterPro" id="IPR007863">
    <property type="entry name" value="Peptidase_M16_C"/>
</dbReference>
<keyword evidence="5" id="KW-1185">Reference proteome</keyword>
<dbReference type="AlphaFoldDB" id="A0A437K0C3"/>
<feature type="domain" description="Peptidase M16 C-terminal" evidence="3">
    <location>
        <begin position="171"/>
        <end position="342"/>
    </location>
</feature>
<evidence type="ECO:0000313" key="4">
    <source>
        <dbReference type="EMBL" id="RVT53731.1"/>
    </source>
</evidence>